<evidence type="ECO:0000313" key="2">
    <source>
        <dbReference type="Proteomes" id="UP000597444"/>
    </source>
</evidence>
<gene>
    <name evidence="1" type="ORF">KSF_084330</name>
</gene>
<evidence type="ECO:0000313" key="1">
    <source>
        <dbReference type="EMBL" id="GHO98385.1"/>
    </source>
</evidence>
<sequence length="76" mass="8768">MSASEVAHLQEQYDLEYQAGKRALEDPAIVAPHAYITRRMELMWEQMKRMEQSVGREEAKRIVFGERATGAESQVQ</sequence>
<organism evidence="1 2">
    <name type="scientific">Reticulibacter mediterranei</name>
    <dbReference type="NCBI Taxonomy" id="2778369"/>
    <lineage>
        <taxon>Bacteria</taxon>
        <taxon>Bacillati</taxon>
        <taxon>Chloroflexota</taxon>
        <taxon>Ktedonobacteria</taxon>
        <taxon>Ktedonobacterales</taxon>
        <taxon>Reticulibacteraceae</taxon>
        <taxon>Reticulibacter</taxon>
    </lineage>
</organism>
<accession>A0A8J3IX07</accession>
<reference evidence="1" key="1">
    <citation type="submission" date="2020-10" db="EMBL/GenBank/DDBJ databases">
        <title>Taxonomic study of unclassified bacteria belonging to the class Ktedonobacteria.</title>
        <authorList>
            <person name="Yabe S."/>
            <person name="Wang C.M."/>
            <person name="Zheng Y."/>
            <person name="Sakai Y."/>
            <person name="Cavaletti L."/>
            <person name="Monciardini P."/>
            <person name="Donadio S."/>
        </authorList>
    </citation>
    <scope>NUCLEOTIDE SEQUENCE</scope>
    <source>
        <strain evidence="1">ID150040</strain>
    </source>
</reference>
<dbReference type="RefSeq" id="WP_220209139.1">
    <property type="nucleotide sequence ID" value="NZ_BNJK01000002.1"/>
</dbReference>
<keyword evidence="2" id="KW-1185">Reference proteome</keyword>
<comment type="caution">
    <text evidence="1">The sequence shown here is derived from an EMBL/GenBank/DDBJ whole genome shotgun (WGS) entry which is preliminary data.</text>
</comment>
<proteinExistence type="predicted"/>
<name>A0A8J3IX07_9CHLR</name>
<dbReference type="EMBL" id="BNJK01000002">
    <property type="protein sequence ID" value="GHO98385.1"/>
    <property type="molecule type" value="Genomic_DNA"/>
</dbReference>
<dbReference type="AlphaFoldDB" id="A0A8J3IX07"/>
<protein>
    <submittedName>
        <fullName evidence="1">Uncharacterized protein</fullName>
    </submittedName>
</protein>
<dbReference type="Proteomes" id="UP000597444">
    <property type="component" value="Unassembled WGS sequence"/>
</dbReference>